<dbReference type="InterPro" id="IPR004374">
    <property type="entry name" value="PrfB"/>
</dbReference>
<sequence>MLTTADLRKRLEAAQSTLEGLRRYLDVDTRQSEIRDLESRLSAPGFWDRPEEAQRTVASLKRAKRAVEEWSAREQELRSLGEMLELAEGEGDEALLDELSSELKGVEKQVADLELKSLLSGEWDRLGALVSIHPGAGGTESQDWAQMLLRMYLRWAERHGYATSLLDLQPGEEAGIKDATVEINGEYAYGYLKAESGVHRLVRLSPYDAAQRRHTSFASVFIYPMVDDTITVNLSPVDLRVDTFRASGAGGQHVNKTESAVRITHVPTGIVVQSQAERSQHRNRDFALRILRSRLFLHYQEQERLKTQALTAGKKEIDFGSQIRSYVLHPYTMVNDHRTELKVGDAYAVLDGDLDAFTDAYLKRKDGG</sequence>
<dbReference type="PANTHER" id="PTHR43116:SF3">
    <property type="entry name" value="CLASS I PEPTIDE CHAIN RELEASE FACTOR"/>
    <property type="match status" value="1"/>
</dbReference>
<dbReference type="InterPro" id="IPR045853">
    <property type="entry name" value="Pep_chain_release_fac_I_sf"/>
</dbReference>
<keyword evidence="2 4" id="KW-0488">Methylation</keyword>
<evidence type="ECO:0000313" key="9">
    <source>
        <dbReference type="Proteomes" id="UP000320184"/>
    </source>
</evidence>
<dbReference type="Gene3D" id="3.30.70.1660">
    <property type="match status" value="1"/>
</dbReference>
<evidence type="ECO:0000256" key="6">
    <source>
        <dbReference type="SAM" id="Coils"/>
    </source>
</evidence>
<dbReference type="AlphaFoldDB" id="A0A538SKZ3"/>
<feature type="coiled-coil region" evidence="6">
    <location>
        <begin position="60"/>
        <end position="116"/>
    </location>
</feature>
<protein>
    <recommendedName>
        <fullName evidence="4 5">Peptide chain release factor 2</fullName>
        <shortName evidence="4">RF-2</shortName>
    </recommendedName>
</protein>
<evidence type="ECO:0000256" key="4">
    <source>
        <dbReference type="HAMAP-Rule" id="MF_00094"/>
    </source>
</evidence>
<name>A0A538SKZ3_UNCEI</name>
<evidence type="ECO:0000256" key="5">
    <source>
        <dbReference type="NCBIfam" id="TIGR00020"/>
    </source>
</evidence>
<proteinExistence type="inferred from homology"/>
<evidence type="ECO:0000256" key="1">
    <source>
        <dbReference type="ARBA" id="ARBA00010835"/>
    </source>
</evidence>
<dbReference type="HAMAP" id="MF_00094">
    <property type="entry name" value="Rel_fac_2"/>
    <property type="match status" value="1"/>
</dbReference>
<comment type="subcellular location">
    <subcellularLocation>
        <location evidence="4">Cytoplasm</location>
    </subcellularLocation>
</comment>
<keyword evidence="3 4" id="KW-0648">Protein biosynthesis</keyword>
<dbReference type="InterPro" id="IPR000352">
    <property type="entry name" value="Pep_chain_release_fac_I"/>
</dbReference>
<feature type="modified residue" description="N5-methylglutamine" evidence="4">
    <location>
        <position position="252"/>
    </location>
</feature>
<dbReference type="PROSITE" id="PS00745">
    <property type="entry name" value="RF_PROK_I"/>
    <property type="match status" value="1"/>
</dbReference>
<evidence type="ECO:0000256" key="2">
    <source>
        <dbReference type="ARBA" id="ARBA00022481"/>
    </source>
</evidence>
<comment type="similarity">
    <text evidence="1 4">Belongs to the prokaryotic/mitochondrial release factor family.</text>
</comment>
<feature type="domain" description="Prokaryotic-type class I peptide chain release factors" evidence="7">
    <location>
        <begin position="245"/>
        <end position="261"/>
    </location>
</feature>
<dbReference type="EMBL" id="VBOT01000047">
    <property type="protein sequence ID" value="TMQ52045.1"/>
    <property type="molecule type" value="Genomic_DNA"/>
</dbReference>
<gene>
    <name evidence="4" type="primary">prfB</name>
    <name evidence="8" type="ORF">E6K73_03965</name>
</gene>
<accession>A0A538SKZ3</accession>
<comment type="function">
    <text evidence="4">Peptide chain release factor 2 directs the termination of translation in response to the peptide chain termination codons UGA and UAA.</text>
</comment>
<dbReference type="SUPFAM" id="SSF75620">
    <property type="entry name" value="Release factor"/>
    <property type="match status" value="1"/>
</dbReference>
<evidence type="ECO:0000259" key="7">
    <source>
        <dbReference type="PROSITE" id="PS00745"/>
    </source>
</evidence>
<keyword evidence="4" id="KW-0963">Cytoplasm</keyword>
<dbReference type="SMART" id="SM00937">
    <property type="entry name" value="PCRF"/>
    <property type="match status" value="1"/>
</dbReference>
<keyword evidence="6" id="KW-0175">Coiled coil</keyword>
<dbReference type="Pfam" id="PF03462">
    <property type="entry name" value="PCRF"/>
    <property type="match status" value="1"/>
</dbReference>
<organism evidence="8 9">
    <name type="scientific">Eiseniibacteriota bacterium</name>
    <dbReference type="NCBI Taxonomy" id="2212470"/>
    <lineage>
        <taxon>Bacteria</taxon>
        <taxon>Candidatus Eiseniibacteriota</taxon>
    </lineage>
</organism>
<dbReference type="GO" id="GO:0005737">
    <property type="term" value="C:cytoplasm"/>
    <property type="evidence" value="ECO:0007669"/>
    <property type="project" value="UniProtKB-SubCell"/>
</dbReference>
<dbReference type="Gene3D" id="1.20.58.410">
    <property type="entry name" value="Release factor"/>
    <property type="match status" value="1"/>
</dbReference>
<dbReference type="Gene3D" id="3.30.160.20">
    <property type="match status" value="1"/>
</dbReference>
<dbReference type="InterPro" id="IPR005139">
    <property type="entry name" value="PCRF"/>
</dbReference>
<dbReference type="Pfam" id="PF00472">
    <property type="entry name" value="RF-1"/>
    <property type="match status" value="1"/>
</dbReference>
<evidence type="ECO:0000256" key="3">
    <source>
        <dbReference type="ARBA" id="ARBA00022917"/>
    </source>
</evidence>
<comment type="caution">
    <text evidence="8">The sequence shown here is derived from an EMBL/GenBank/DDBJ whole genome shotgun (WGS) entry which is preliminary data.</text>
</comment>
<comment type="PTM">
    <text evidence="4">Methylated by PrmC. Methylation increases the termination efficiency of RF2.</text>
</comment>
<dbReference type="Proteomes" id="UP000320184">
    <property type="component" value="Unassembled WGS sequence"/>
</dbReference>
<dbReference type="NCBIfam" id="TIGR00020">
    <property type="entry name" value="prfB"/>
    <property type="match status" value="1"/>
</dbReference>
<evidence type="ECO:0000313" key="8">
    <source>
        <dbReference type="EMBL" id="TMQ52045.1"/>
    </source>
</evidence>
<dbReference type="FunFam" id="3.30.160.20:FF:000004">
    <property type="entry name" value="Peptide chain release factor 1"/>
    <property type="match status" value="1"/>
</dbReference>
<reference evidence="8 9" key="1">
    <citation type="journal article" date="2019" name="Nat. Microbiol.">
        <title>Mediterranean grassland soil C-N compound turnover is dependent on rainfall and depth, and is mediated by genomically divergent microorganisms.</title>
        <authorList>
            <person name="Diamond S."/>
            <person name="Andeer P.F."/>
            <person name="Li Z."/>
            <person name="Crits-Christoph A."/>
            <person name="Burstein D."/>
            <person name="Anantharaman K."/>
            <person name="Lane K.R."/>
            <person name="Thomas B.C."/>
            <person name="Pan C."/>
            <person name="Northen T.R."/>
            <person name="Banfield J.F."/>
        </authorList>
    </citation>
    <scope>NUCLEOTIDE SEQUENCE [LARGE SCALE GENOMIC DNA]</scope>
    <source>
        <strain evidence="8">WS_3</strain>
    </source>
</reference>
<dbReference type="PANTHER" id="PTHR43116">
    <property type="entry name" value="PEPTIDE CHAIN RELEASE FACTOR 2"/>
    <property type="match status" value="1"/>
</dbReference>
<dbReference type="GO" id="GO:0016149">
    <property type="term" value="F:translation release factor activity, codon specific"/>
    <property type="evidence" value="ECO:0007669"/>
    <property type="project" value="UniProtKB-UniRule"/>
</dbReference>